<protein>
    <submittedName>
        <fullName evidence="2">Uncharacterized protein</fullName>
    </submittedName>
</protein>
<gene>
    <name evidence="2" type="ORF">Fot_06680</name>
</gene>
<feature type="compositionally biased region" description="Basic residues" evidence="1">
    <location>
        <begin position="1"/>
        <end position="10"/>
    </location>
</feature>
<dbReference type="AlphaFoldDB" id="A0ABD1WTN3"/>
<name>A0ABD1WTN3_9LAMI</name>
<keyword evidence="3" id="KW-1185">Reference proteome</keyword>
<organism evidence="2 3">
    <name type="scientific">Forsythia ovata</name>
    <dbReference type="NCBI Taxonomy" id="205694"/>
    <lineage>
        <taxon>Eukaryota</taxon>
        <taxon>Viridiplantae</taxon>
        <taxon>Streptophyta</taxon>
        <taxon>Embryophyta</taxon>
        <taxon>Tracheophyta</taxon>
        <taxon>Spermatophyta</taxon>
        <taxon>Magnoliopsida</taxon>
        <taxon>eudicotyledons</taxon>
        <taxon>Gunneridae</taxon>
        <taxon>Pentapetalae</taxon>
        <taxon>asterids</taxon>
        <taxon>lamiids</taxon>
        <taxon>Lamiales</taxon>
        <taxon>Oleaceae</taxon>
        <taxon>Forsythieae</taxon>
        <taxon>Forsythia</taxon>
    </lineage>
</organism>
<proteinExistence type="predicted"/>
<feature type="region of interest" description="Disordered" evidence="1">
    <location>
        <begin position="1"/>
        <end position="30"/>
    </location>
</feature>
<sequence length="102" mass="10412">MSGSKLKIRRGGVLEDISSPPPVPSAGSDPGITILQTLEIMVGSPSFIPLAPEVTLEVPSASFSARPVPSSGSARQSGKRKAGTNSGEEAFQAPTPPPPGKY</sequence>
<reference evidence="3" key="1">
    <citation type="submission" date="2024-07" db="EMBL/GenBank/DDBJ databases">
        <title>Two chromosome-level genome assemblies of Korean endemic species Abeliophyllum distichum and Forsythia ovata (Oleaceae).</title>
        <authorList>
            <person name="Jang H."/>
        </authorList>
    </citation>
    <scope>NUCLEOTIDE SEQUENCE [LARGE SCALE GENOMIC DNA]</scope>
</reference>
<evidence type="ECO:0000313" key="3">
    <source>
        <dbReference type="Proteomes" id="UP001604277"/>
    </source>
</evidence>
<accession>A0ABD1WTN3</accession>
<evidence type="ECO:0000256" key="1">
    <source>
        <dbReference type="SAM" id="MobiDB-lite"/>
    </source>
</evidence>
<comment type="caution">
    <text evidence="2">The sequence shown here is derived from an EMBL/GenBank/DDBJ whole genome shotgun (WGS) entry which is preliminary data.</text>
</comment>
<dbReference type="Proteomes" id="UP001604277">
    <property type="component" value="Unassembled WGS sequence"/>
</dbReference>
<evidence type="ECO:0000313" key="2">
    <source>
        <dbReference type="EMBL" id="KAL2553061.1"/>
    </source>
</evidence>
<feature type="region of interest" description="Disordered" evidence="1">
    <location>
        <begin position="60"/>
        <end position="102"/>
    </location>
</feature>
<dbReference type="EMBL" id="JBFOLJ010000002">
    <property type="protein sequence ID" value="KAL2553061.1"/>
    <property type="molecule type" value="Genomic_DNA"/>
</dbReference>